<evidence type="ECO:0000256" key="3">
    <source>
        <dbReference type="ARBA" id="ARBA00022737"/>
    </source>
</evidence>
<evidence type="ECO:0000256" key="5">
    <source>
        <dbReference type="ARBA" id="ARBA00023054"/>
    </source>
</evidence>
<dbReference type="PROSITE" id="PS50071">
    <property type="entry name" value="HOMEOBOX_2"/>
    <property type="match status" value="1"/>
</dbReference>
<evidence type="ECO:0000256" key="7">
    <source>
        <dbReference type="ARBA" id="ARBA00023155"/>
    </source>
</evidence>
<evidence type="ECO:0000256" key="10">
    <source>
        <dbReference type="PROSITE-ProRule" id="PRU00108"/>
    </source>
</evidence>
<feature type="compositionally biased region" description="Low complexity" evidence="12">
    <location>
        <begin position="339"/>
        <end position="352"/>
    </location>
</feature>
<evidence type="ECO:0000256" key="11">
    <source>
        <dbReference type="RuleBase" id="RU000682"/>
    </source>
</evidence>
<evidence type="ECO:0000259" key="13">
    <source>
        <dbReference type="PROSITE" id="PS50071"/>
    </source>
</evidence>
<reference evidence="15 16" key="1">
    <citation type="submission" date="2021-06" db="EMBL/GenBank/DDBJ databases">
        <authorList>
            <person name="Palmer J.M."/>
        </authorList>
    </citation>
    <scope>NUCLEOTIDE SEQUENCE [LARGE SCALE GENOMIC DNA]</scope>
    <source>
        <strain evidence="15 16">GA_2019</strain>
        <tissue evidence="15">Muscle</tissue>
    </source>
</reference>
<feature type="compositionally biased region" description="Low complexity" evidence="12">
    <location>
        <begin position="190"/>
        <end position="203"/>
    </location>
</feature>
<feature type="domain" description="CUT" evidence="14">
    <location>
        <begin position="97"/>
        <end position="184"/>
    </location>
</feature>
<evidence type="ECO:0000256" key="12">
    <source>
        <dbReference type="SAM" id="MobiDB-lite"/>
    </source>
</evidence>
<feature type="compositionally biased region" description="Polar residues" evidence="12">
    <location>
        <begin position="808"/>
        <end position="818"/>
    </location>
</feature>
<dbReference type="CDD" id="cd00086">
    <property type="entry name" value="homeodomain"/>
    <property type="match status" value="1"/>
</dbReference>
<dbReference type="InterPro" id="IPR001356">
    <property type="entry name" value="HD"/>
</dbReference>
<feature type="region of interest" description="Disordered" evidence="12">
    <location>
        <begin position="187"/>
        <end position="210"/>
    </location>
</feature>
<keyword evidence="5" id="KW-0175">Coiled coil</keyword>
<dbReference type="PANTHER" id="PTHR14043">
    <property type="entry name" value="CCAAT DISPLACEMENT PROTEIN-RELATED"/>
    <property type="match status" value="1"/>
</dbReference>
<keyword evidence="4" id="KW-0805">Transcription regulation</keyword>
<dbReference type="InterPro" id="IPR010982">
    <property type="entry name" value="Lambda_DNA-bd_dom_sf"/>
</dbReference>
<dbReference type="PANTHER" id="PTHR14043:SF5">
    <property type="entry name" value="HOMEOBOX PROTEIN CUT-LIKE 2"/>
    <property type="match status" value="1"/>
</dbReference>
<feature type="domain" description="Homeobox" evidence="13">
    <location>
        <begin position="623"/>
        <end position="677"/>
    </location>
</feature>
<feature type="region of interest" description="Disordered" evidence="12">
    <location>
        <begin position="469"/>
        <end position="532"/>
    </location>
</feature>
<feature type="compositionally biased region" description="Polar residues" evidence="12">
    <location>
        <begin position="90"/>
        <end position="100"/>
    </location>
</feature>
<keyword evidence="3" id="KW-0677">Repeat</keyword>
<evidence type="ECO:0000313" key="16">
    <source>
        <dbReference type="Proteomes" id="UP001476798"/>
    </source>
</evidence>
<comment type="similarity">
    <text evidence="2">Belongs to the CUT homeobox family.</text>
</comment>
<keyword evidence="9 10" id="KW-0539">Nucleus</keyword>
<dbReference type="SUPFAM" id="SSF47413">
    <property type="entry name" value="lambda repressor-like DNA-binding domains"/>
    <property type="match status" value="3"/>
</dbReference>
<dbReference type="Proteomes" id="UP001476798">
    <property type="component" value="Unassembled WGS sequence"/>
</dbReference>
<feature type="compositionally biased region" description="Polar residues" evidence="12">
    <location>
        <begin position="849"/>
        <end position="859"/>
    </location>
</feature>
<evidence type="ECO:0000259" key="14">
    <source>
        <dbReference type="PROSITE" id="PS51042"/>
    </source>
</evidence>
<keyword evidence="6 10" id="KW-0238">DNA-binding</keyword>
<name>A0ABV0NIS2_9TELE</name>
<dbReference type="PROSITE" id="PS51042">
    <property type="entry name" value="CUT"/>
    <property type="match status" value="2"/>
</dbReference>
<feature type="compositionally biased region" description="Polar residues" evidence="12">
    <location>
        <begin position="719"/>
        <end position="731"/>
    </location>
</feature>
<sequence length="941" mass="102029">RLEAKLQSQMDYEEIKTELSHDLPRPFSVSPSSGDRMSGDHILHKQLLSPHFKKEGLMAFPTALYAAKVALMSASQGSVGAGSIDAGLPSDQSESGSSTAGDEDQLDTAEIAFQVKEQLLKHNIGQRVFGHYVLGLSQGSVSEILARPKPWRKLTVKGKEPFIKMKQFLSDEQNILALRTIQVRQRGDGKSSLNSSSGRISNGAGSSSDETIKNILEQARREMEAQQQALMEMEACGRSSTASSGVQVECLGPPERSRVLPLPISIKQEEGGCVAVCMANSISSPQTPLSVLSPAAFVQNIIRKVKTEIGEAGTYFDQHWSQERGAVILGGGVSSRPFSSVSPSLSSSSSGPPTLPRPWPRLENCDGLANGEEASNADDELGVGRPVEVKVESDTSVSGESPGSGPGRLSYYPAYIPRALKPTVPPLTPEQYEMYMYREVDTIELTRQVKEKLAKNGICQRIFGEKVQNKSPVTAQSSPSPPPSPAESHPSPLVEPVSLSLESSKENQQPESLGLGLPSNPEGGKSTSSLMGLHHPTTPLGIQELVAMSPELDTYVITKKVKEVLTDNNLGQRLFGETILGLTQGSVSDLLSRPKPWHKLSLKGREPFVRMQLWLNDPHNVDNQVKKPRVVLGAEEKEALRKAYLQEPYPSQNTIEMLASQLNLKTNTVINWSRMRREVLMGGLPDNDTDADPNSYSPSVTQSPNSDGEDRRLLPPSGQIHSSLPLSTNATLPHVKQEATYREEDDVDGRVGSQKEVGVQCFPTAVPLSPLKSEHEDSISGCHEPHLATQSLMQDEGASSQIQGLHLCTASTDGPQRSNKSRYDGEESGKSPVDPVSFKASSEPCRSSLEVSLNSPSAASSPGLMMSVSPVPSSSAPISPSLPNQATSTNHSMDANPLPPFQSPKLNRSTQRRNEKMANLNNIIHRLERAANREETLEWEF</sequence>
<evidence type="ECO:0000256" key="8">
    <source>
        <dbReference type="ARBA" id="ARBA00023163"/>
    </source>
</evidence>
<dbReference type="SMART" id="SM00389">
    <property type="entry name" value="HOX"/>
    <property type="match status" value="1"/>
</dbReference>
<dbReference type="SMART" id="SM01109">
    <property type="entry name" value="CUT"/>
    <property type="match status" value="3"/>
</dbReference>
<feature type="compositionally biased region" description="Polar residues" evidence="12">
    <location>
        <begin position="884"/>
        <end position="893"/>
    </location>
</feature>
<feature type="DNA-binding region" description="Homeobox" evidence="10">
    <location>
        <begin position="625"/>
        <end position="678"/>
    </location>
</feature>
<keyword evidence="7 10" id="KW-0371">Homeobox</keyword>
<organism evidence="15 16">
    <name type="scientific">Goodea atripinnis</name>
    <dbReference type="NCBI Taxonomy" id="208336"/>
    <lineage>
        <taxon>Eukaryota</taxon>
        <taxon>Metazoa</taxon>
        <taxon>Chordata</taxon>
        <taxon>Craniata</taxon>
        <taxon>Vertebrata</taxon>
        <taxon>Euteleostomi</taxon>
        <taxon>Actinopterygii</taxon>
        <taxon>Neopterygii</taxon>
        <taxon>Teleostei</taxon>
        <taxon>Neoteleostei</taxon>
        <taxon>Acanthomorphata</taxon>
        <taxon>Ovalentaria</taxon>
        <taxon>Atherinomorphae</taxon>
        <taxon>Cyprinodontiformes</taxon>
        <taxon>Goodeidae</taxon>
        <taxon>Goodea</taxon>
    </lineage>
</organism>
<evidence type="ECO:0008006" key="17">
    <source>
        <dbReference type="Google" id="ProtNLM"/>
    </source>
</evidence>
<comment type="subcellular location">
    <subcellularLocation>
        <location evidence="1 10 11">Nucleus</location>
    </subcellularLocation>
</comment>
<feature type="compositionally biased region" description="Low complexity" evidence="12">
    <location>
        <begin position="860"/>
        <end position="883"/>
    </location>
</feature>
<feature type="region of interest" description="Disordered" evidence="12">
    <location>
        <begin position="16"/>
        <end position="36"/>
    </location>
</feature>
<keyword evidence="16" id="KW-1185">Reference proteome</keyword>
<evidence type="ECO:0000313" key="15">
    <source>
        <dbReference type="EMBL" id="MEQ2171292.1"/>
    </source>
</evidence>
<accession>A0ABV0NIS2</accession>
<feature type="region of interest" description="Disordered" evidence="12">
    <location>
        <begin position="339"/>
        <end position="383"/>
    </location>
</feature>
<feature type="compositionally biased region" description="Polar residues" evidence="12">
    <location>
        <begin position="692"/>
        <end position="706"/>
    </location>
</feature>
<dbReference type="Gene3D" id="1.10.10.60">
    <property type="entry name" value="Homeodomain-like"/>
    <property type="match status" value="1"/>
</dbReference>
<dbReference type="EMBL" id="JAHRIO010040493">
    <property type="protein sequence ID" value="MEQ2171292.1"/>
    <property type="molecule type" value="Genomic_DNA"/>
</dbReference>
<proteinExistence type="inferred from homology"/>
<evidence type="ECO:0000256" key="2">
    <source>
        <dbReference type="ARBA" id="ARBA00008190"/>
    </source>
</evidence>
<dbReference type="InterPro" id="IPR003350">
    <property type="entry name" value="CUT_dom"/>
</dbReference>
<gene>
    <name evidence="15" type="ORF">GOODEAATRI_009260</name>
</gene>
<evidence type="ECO:0000256" key="1">
    <source>
        <dbReference type="ARBA" id="ARBA00004123"/>
    </source>
</evidence>
<dbReference type="Gene3D" id="1.10.260.40">
    <property type="entry name" value="lambda repressor-like DNA-binding domains"/>
    <property type="match status" value="3"/>
</dbReference>
<evidence type="ECO:0000256" key="9">
    <source>
        <dbReference type="ARBA" id="ARBA00023242"/>
    </source>
</evidence>
<comment type="caution">
    <text evidence="15">The sequence shown here is derived from an EMBL/GenBank/DDBJ whole genome shotgun (WGS) entry which is preliminary data.</text>
</comment>
<dbReference type="SUPFAM" id="SSF46689">
    <property type="entry name" value="Homeodomain-like"/>
    <property type="match status" value="1"/>
</dbReference>
<feature type="region of interest" description="Disordered" evidence="12">
    <location>
        <begin position="83"/>
        <end position="104"/>
    </location>
</feature>
<dbReference type="Pfam" id="PF02376">
    <property type="entry name" value="CUT"/>
    <property type="match status" value="3"/>
</dbReference>
<protein>
    <recommendedName>
        <fullName evidence="17">Homeobox protein cut-like</fullName>
    </recommendedName>
</protein>
<feature type="non-terminal residue" evidence="15">
    <location>
        <position position="1"/>
    </location>
</feature>
<keyword evidence="8" id="KW-0804">Transcription</keyword>
<feature type="region of interest" description="Disordered" evidence="12">
    <location>
        <begin position="683"/>
        <end position="734"/>
    </location>
</feature>
<dbReference type="InterPro" id="IPR009057">
    <property type="entry name" value="Homeodomain-like_sf"/>
</dbReference>
<feature type="region of interest" description="Disordered" evidence="12">
    <location>
        <begin position="808"/>
        <end position="912"/>
    </location>
</feature>
<feature type="compositionally biased region" description="Low complexity" evidence="12">
    <location>
        <begin position="486"/>
        <end position="502"/>
    </location>
</feature>
<evidence type="ECO:0000256" key="4">
    <source>
        <dbReference type="ARBA" id="ARBA00023015"/>
    </source>
</evidence>
<dbReference type="Pfam" id="PF00046">
    <property type="entry name" value="Homeodomain"/>
    <property type="match status" value="1"/>
</dbReference>
<evidence type="ECO:0000256" key="6">
    <source>
        <dbReference type="ARBA" id="ARBA00023125"/>
    </source>
</evidence>
<feature type="domain" description="CUT" evidence="14">
    <location>
        <begin position="543"/>
        <end position="630"/>
    </location>
</feature>